<dbReference type="OrthoDB" id="1748577at2759"/>
<evidence type="ECO:0000256" key="4">
    <source>
        <dbReference type="ARBA" id="ARBA00022741"/>
    </source>
</evidence>
<evidence type="ECO:0000256" key="5">
    <source>
        <dbReference type="ARBA" id="ARBA00022840"/>
    </source>
</evidence>
<dbReference type="InterPro" id="IPR002194">
    <property type="entry name" value="Chaperonin_TCP-1_CS"/>
</dbReference>
<proteinExistence type="inferred from homology"/>
<keyword evidence="3" id="KW-0963">Cytoplasm</keyword>
<evidence type="ECO:0000256" key="2">
    <source>
        <dbReference type="ARBA" id="ARBA00008020"/>
    </source>
</evidence>
<dbReference type="CDD" id="cd03341">
    <property type="entry name" value="TCP1_theta"/>
    <property type="match status" value="1"/>
</dbReference>
<accession>A0A8J2T2J6</accession>
<dbReference type="InterPro" id="IPR002423">
    <property type="entry name" value="Cpn60/GroEL/TCP-1"/>
</dbReference>
<comment type="caution">
    <text evidence="9">The sequence shown here is derived from an EMBL/GenBank/DDBJ whole genome shotgun (WGS) entry which is preliminary data.</text>
</comment>
<evidence type="ECO:0000256" key="7">
    <source>
        <dbReference type="ARBA" id="ARBA00029602"/>
    </source>
</evidence>
<dbReference type="GO" id="GO:0140662">
    <property type="term" value="F:ATP-dependent protein folding chaperone"/>
    <property type="evidence" value="ECO:0007669"/>
    <property type="project" value="InterPro"/>
</dbReference>
<dbReference type="GO" id="GO:0016887">
    <property type="term" value="F:ATP hydrolysis activity"/>
    <property type="evidence" value="ECO:0007669"/>
    <property type="project" value="InterPro"/>
</dbReference>
<dbReference type="SUPFAM" id="SSF52029">
    <property type="entry name" value="GroEL apical domain-like"/>
    <property type="match status" value="1"/>
</dbReference>
<dbReference type="InterPro" id="IPR017998">
    <property type="entry name" value="Chaperone_TCP-1"/>
</dbReference>
<dbReference type="GO" id="GO:0005524">
    <property type="term" value="F:ATP binding"/>
    <property type="evidence" value="ECO:0007669"/>
    <property type="project" value="UniProtKB-KW"/>
</dbReference>
<dbReference type="Pfam" id="PF00118">
    <property type="entry name" value="Cpn60_TCP1"/>
    <property type="match status" value="1"/>
</dbReference>
<evidence type="ECO:0000256" key="6">
    <source>
        <dbReference type="ARBA" id="ARBA00023186"/>
    </source>
</evidence>
<keyword evidence="6 8" id="KW-0143">Chaperone</keyword>
<evidence type="ECO:0000256" key="8">
    <source>
        <dbReference type="RuleBase" id="RU004187"/>
    </source>
</evidence>
<dbReference type="SUPFAM" id="SSF54849">
    <property type="entry name" value="GroEL-intermediate domain like"/>
    <property type="match status" value="1"/>
</dbReference>
<dbReference type="Gene3D" id="3.50.7.10">
    <property type="entry name" value="GroEL"/>
    <property type="match status" value="1"/>
</dbReference>
<name>A0A8J2T2J6_9STRA</name>
<sequence length="538" mass="56620">MAMNLNMAGGAQGMMKEGSTLADGVDEAVLKNIGATKQLAKIVQSSLGPNGMKKLIINHLGKTLVSSDCGTIARELEVVHPAAQMVSMASAAQDSEVGDGTNLVVSFSGELLKLAEELLRTGLHTSEIVQGYELAYAECVRVLPELEVARVKNVRDAAEVAKAIEPVVAAKHEGVEGILSKVIADACVAVLPPAPEAPILKADQVRIAKLRGGDVASSTMMKGMIVMRPSETTVQQLEDRSKVVAFNCGVEMATTETKGTVLIRTADELINYNKSEERALEAIVKEIADSGVKLVISGGSVSEMAVHFLEKYQLMCLKITSKWELRRLCGATGCTALVRLGAPTPEEMGSVSKVSTKELGGRTVTVLEQLGDAQTKIATVVLRAATASLIDDLERAVDDGVNAVRMLCKDPRLLAGGGACEMELSKRLRDYCEASTGMDHYALAKFADAFEVVPRALAETSGLDQTKVIAELRDQHAAGDATAGVDLAATLSGGGTGAPVRDGYAVKESALRLAVDAAVTVLRVDQIIMSKPAGGPKK</sequence>
<organism evidence="9 10">
    <name type="scientific">Pelagomonas calceolata</name>
    <dbReference type="NCBI Taxonomy" id="35677"/>
    <lineage>
        <taxon>Eukaryota</taxon>
        <taxon>Sar</taxon>
        <taxon>Stramenopiles</taxon>
        <taxon>Ochrophyta</taxon>
        <taxon>Pelagophyceae</taxon>
        <taxon>Pelagomonadales</taxon>
        <taxon>Pelagomonadaceae</taxon>
        <taxon>Pelagomonas</taxon>
    </lineage>
</organism>
<dbReference type="Gene3D" id="3.30.260.10">
    <property type="entry name" value="TCP-1-like chaperonin intermediate domain"/>
    <property type="match status" value="1"/>
</dbReference>
<dbReference type="InterPro" id="IPR027409">
    <property type="entry name" value="GroEL-like_apical_dom_sf"/>
</dbReference>
<dbReference type="NCBIfam" id="TIGR02346">
    <property type="entry name" value="chap_CCT_theta"/>
    <property type="match status" value="1"/>
</dbReference>
<gene>
    <name evidence="9" type="ORF">PECAL_6P10660</name>
</gene>
<dbReference type="FunFam" id="3.50.7.10:FF:000008">
    <property type="entry name" value="T-complex protein 1 subunit theta"/>
    <property type="match status" value="1"/>
</dbReference>
<protein>
    <recommendedName>
        <fullName evidence="7">CCT-theta</fullName>
    </recommendedName>
</protein>
<dbReference type="PRINTS" id="PR00304">
    <property type="entry name" value="TCOMPLEXTCP1"/>
</dbReference>
<dbReference type="SUPFAM" id="SSF48592">
    <property type="entry name" value="GroEL equatorial domain-like"/>
    <property type="match status" value="1"/>
</dbReference>
<evidence type="ECO:0000256" key="1">
    <source>
        <dbReference type="ARBA" id="ARBA00004496"/>
    </source>
</evidence>
<dbReference type="InterPro" id="IPR027413">
    <property type="entry name" value="GROEL-like_equatorial_sf"/>
</dbReference>
<evidence type="ECO:0000313" key="10">
    <source>
        <dbReference type="Proteomes" id="UP000789595"/>
    </source>
</evidence>
<dbReference type="EMBL" id="CAKKNE010000006">
    <property type="protein sequence ID" value="CAH0379442.1"/>
    <property type="molecule type" value="Genomic_DNA"/>
</dbReference>
<dbReference type="PROSITE" id="PS00995">
    <property type="entry name" value="TCP1_3"/>
    <property type="match status" value="1"/>
</dbReference>
<dbReference type="InterPro" id="IPR027410">
    <property type="entry name" value="TCP-1-like_intermed_sf"/>
</dbReference>
<evidence type="ECO:0000256" key="3">
    <source>
        <dbReference type="ARBA" id="ARBA00022490"/>
    </source>
</evidence>
<reference evidence="9" key="1">
    <citation type="submission" date="2021-11" db="EMBL/GenBank/DDBJ databases">
        <authorList>
            <consortium name="Genoscope - CEA"/>
            <person name="William W."/>
        </authorList>
    </citation>
    <scope>NUCLEOTIDE SEQUENCE</scope>
</reference>
<evidence type="ECO:0000313" key="9">
    <source>
        <dbReference type="EMBL" id="CAH0379442.1"/>
    </source>
</evidence>
<keyword evidence="5 8" id="KW-0067">ATP-binding</keyword>
<dbReference type="Proteomes" id="UP000789595">
    <property type="component" value="Unassembled WGS sequence"/>
</dbReference>
<keyword evidence="4 8" id="KW-0547">Nucleotide-binding</keyword>
<dbReference type="InterPro" id="IPR012721">
    <property type="entry name" value="Chap_CCT_theta"/>
</dbReference>
<dbReference type="PANTHER" id="PTHR11353">
    <property type="entry name" value="CHAPERONIN"/>
    <property type="match status" value="1"/>
</dbReference>
<dbReference type="GO" id="GO:0005737">
    <property type="term" value="C:cytoplasm"/>
    <property type="evidence" value="ECO:0007669"/>
    <property type="project" value="UniProtKB-SubCell"/>
</dbReference>
<comment type="subcellular location">
    <subcellularLocation>
        <location evidence="1">Cytoplasm</location>
    </subcellularLocation>
</comment>
<keyword evidence="10" id="KW-1185">Reference proteome</keyword>
<dbReference type="Gene3D" id="1.10.560.10">
    <property type="entry name" value="GroEL-like equatorial domain"/>
    <property type="match status" value="1"/>
</dbReference>
<dbReference type="GO" id="GO:0051082">
    <property type="term" value="F:unfolded protein binding"/>
    <property type="evidence" value="ECO:0007669"/>
    <property type="project" value="InterPro"/>
</dbReference>
<dbReference type="AlphaFoldDB" id="A0A8J2T2J6"/>
<comment type="similarity">
    <text evidence="2 8">Belongs to the TCP-1 chaperonin family.</text>
</comment>